<accession>A0A9X0EA92</accession>
<sequence length="84" mass="9812">MTHSDKKLATAEELLALRQEVGHTQLEAAEFLYVTTRTYQNWEYSKSRIPYAIFELYVLKAISRGLITNPNRHEARGKDTRRKS</sequence>
<comment type="caution">
    <text evidence="1">The sequence shown here is derived from an EMBL/GenBank/DDBJ whole genome shotgun (WGS) entry which is preliminary data.</text>
</comment>
<dbReference type="EMBL" id="JRMB01000005">
    <property type="protein sequence ID" value="KGF62088.1"/>
    <property type="molecule type" value="Genomic_DNA"/>
</dbReference>
<proteinExistence type="predicted"/>
<dbReference type="CDD" id="cd00093">
    <property type="entry name" value="HTH_XRE"/>
    <property type="match status" value="1"/>
</dbReference>
<gene>
    <name evidence="1" type="ORF">LT42_25345</name>
</gene>
<dbReference type="SUPFAM" id="SSF47413">
    <property type="entry name" value="lambda repressor-like DNA-binding domains"/>
    <property type="match status" value="1"/>
</dbReference>
<evidence type="ECO:0000313" key="2">
    <source>
        <dbReference type="Proteomes" id="UP000029719"/>
    </source>
</evidence>
<name>A0A9X0EA92_9PSED</name>
<dbReference type="AlphaFoldDB" id="A0A9X0EA92"/>
<dbReference type="Gene3D" id="1.10.260.40">
    <property type="entry name" value="lambda repressor-like DNA-binding domains"/>
    <property type="match status" value="1"/>
</dbReference>
<dbReference type="Proteomes" id="UP000029719">
    <property type="component" value="Unassembled WGS sequence"/>
</dbReference>
<dbReference type="GO" id="GO:0003677">
    <property type="term" value="F:DNA binding"/>
    <property type="evidence" value="ECO:0007669"/>
    <property type="project" value="InterPro"/>
</dbReference>
<reference evidence="1 2" key="1">
    <citation type="submission" date="2014-09" db="EMBL/GenBank/DDBJ databases">
        <title>Genome sequence of Pseudomonas lutea strain DSM 17257T.</title>
        <authorList>
            <person name="Kwak Y."/>
            <person name="Shin J.-H."/>
        </authorList>
    </citation>
    <scope>NUCLEOTIDE SEQUENCE [LARGE SCALE GENOMIC DNA]</scope>
    <source>
        <strain evidence="1 2">DSM 17257</strain>
    </source>
</reference>
<evidence type="ECO:0000313" key="1">
    <source>
        <dbReference type="EMBL" id="KGF62088.1"/>
    </source>
</evidence>
<organism evidence="1 2">
    <name type="scientific">Pseudomonas lutea</name>
    <dbReference type="NCBI Taxonomy" id="243924"/>
    <lineage>
        <taxon>Bacteria</taxon>
        <taxon>Pseudomonadati</taxon>
        <taxon>Pseudomonadota</taxon>
        <taxon>Gammaproteobacteria</taxon>
        <taxon>Pseudomonadales</taxon>
        <taxon>Pseudomonadaceae</taxon>
        <taxon>Pseudomonas</taxon>
    </lineage>
</organism>
<dbReference type="InterPro" id="IPR010982">
    <property type="entry name" value="Lambda_DNA-bd_dom_sf"/>
</dbReference>
<dbReference type="InterPro" id="IPR001387">
    <property type="entry name" value="Cro/C1-type_HTH"/>
</dbReference>
<protein>
    <submittedName>
        <fullName evidence="1">Uncharacterized protein</fullName>
    </submittedName>
</protein>